<proteinExistence type="predicted"/>
<dbReference type="PANTHER" id="PTHR18849">
    <property type="entry name" value="LEUCINE RICH REPEAT PROTEIN"/>
    <property type="match status" value="1"/>
</dbReference>
<dbReference type="SUPFAM" id="SSF52058">
    <property type="entry name" value="L domain-like"/>
    <property type="match status" value="1"/>
</dbReference>
<dbReference type="InParanoid" id="A0A3B1IL59"/>
<dbReference type="Ensembl" id="ENSAMXT00000047078.1">
    <property type="protein sequence ID" value="ENSAMXP00000029969.1"/>
    <property type="gene ID" value="ENSAMXG00000020236.2"/>
</dbReference>
<keyword evidence="2" id="KW-0677">Repeat</keyword>
<dbReference type="PANTHER" id="PTHR18849:SF4">
    <property type="entry name" value="GENE 29133-RELATED"/>
    <property type="match status" value="1"/>
</dbReference>
<dbReference type="AlphaFoldDB" id="A0A3B1IL59"/>
<accession>A0A3B1IL59</accession>
<feature type="region of interest" description="Disordered" evidence="3">
    <location>
        <begin position="69"/>
        <end position="89"/>
    </location>
</feature>
<evidence type="ECO:0000313" key="4">
    <source>
        <dbReference type="Ensembl" id="ENSAMXP00000029969.1"/>
    </source>
</evidence>
<evidence type="ECO:0000313" key="5">
    <source>
        <dbReference type="Proteomes" id="UP000018467"/>
    </source>
</evidence>
<dbReference type="InterPro" id="IPR032675">
    <property type="entry name" value="LRR_dom_sf"/>
</dbReference>
<dbReference type="STRING" id="7994.ENSAMXP00000029969"/>
<evidence type="ECO:0000256" key="2">
    <source>
        <dbReference type="ARBA" id="ARBA00022737"/>
    </source>
</evidence>
<reference evidence="4" key="4">
    <citation type="submission" date="2025-09" db="UniProtKB">
        <authorList>
            <consortium name="Ensembl"/>
        </authorList>
    </citation>
    <scope>IDENTIFICATION</scope>
</reference>
<dbReference type="InterPro" id="IPR001611">
    <property type="entry name" value="Leu-rich_rpt"/>
</dbReference>
<organism evidence="4 5">
    <name type="scientific">Astyanax mexicanus</name>
    <name type="common">Blind cave fish</name>
    <name type="synonym">Astyanax fasciatus mexicanus</name>
    <dbReference type="NCBI Taxonomy" id="7994"/>
    <lineage>
        <taxon>Eukaryota</taxon>
        <taxon>Metazoa</taxon>
        <taxon>Chordata</taxon>
        <taxon>Craniata</taxon>
        <taxon>Vertebrata</taxon>
        <taxon>Euteleostomi</taxon>
        <taxon>Actinopterygii</taxon>
        <taxon>Neopterygii</taxon>
        <taxon>Teleostei</taxon>
        <taxon>Ostariophysi</taxon>
        <taxon>Characiformes</taxon>
        <taxon>Characoidei</taxon>
        <taxon>Acestrorhamphidae</taxon>
        <taxon>Acestrorhamphinae</taxon>
        <taxon>Astyanax</taxon>
    </lineage>
</organism>
<feature type="region of interest" description="Disordered" evidence="3">
    <location>
        <begin position="1"/>
        <end position="46"/>
    </location>
</feature>
<dbReference type="Proteomes" id="UP000018467">
    <property type="component" value="Unassembled WGS sequence"/>
</dbReference>
<protein>
    <submittedName>
        <fullName evidence="4">Uncharacterized LOC103036982</fullName>
    </submittedName>
</protein>
<keyword evidence="5" id="KW-1185">Reference proteome</keyword>
<dbReference type="Bgee" id="ENSAMXG00000020236">
    <property type="expression patterns" value="Expressed in testis and 8 other cell types or tissues"/>
</dbReference>
<dbReference type="Gene3D" id="3.80.10.10">
    <property type="entry name" value="Ribonuclease Inhibitor"/>
    <property type="match status" value="1"/>
</dbReference>
<feature type="compositionally biased region" description="Basic and acidic residues" evidence="3">
    <location>
        <begin position="75"/>
        <end position="89"/>
    </location>
</feature>
<reference evidence="5" key="1">
    <citation type="submission" date="2013-03" db="EMBL/GenBank/DDBJ databases">
        <authorList>
            <person name="Jeffery W."/>
            <person name="Warren W."/>
            <person name="Wilson R.K."/>
        </authorList>
    </citation>
    <scope>NUCLEOTIDE SEQUENCE</scope>
    <source>
        <strain evidence="5">female</strain>
    </source>
</reference>
<dbReference type="PROSITE" id="PS51450">
    <property type="entry name" value="LRR"/>
    <property type="match status" value="1"/>
</dbReference>
<reference evidence="4" key="3">
    <citation type="submission" date="2025-08" db="UniProtKB">
        <authorList>
            <consortium name="Ensembl"/>
        </authorList>
    </citation>
    <scope>IDENTIFICATION</scope>
</reference>
<sequence length="272" mass="31363">MSESSSGVNTSSGSFPKSHSSHYSELSDTHTPLSVEHTPDSGIVSTPLPSSRFRFTSWHHLEEHDVRGDQLSCPRVREGPSEDERSLRDDDIFLRNGRRRRRREDEGQRWEERLQENWENCVELNLSYQDLGDPYQLENFTRILRRLIRVERLQLVDNALHDLSSVRLPRCKSLNLHRNHLTTFGQLPKVPQIQHLCLSENSISSLGELSLLQATPIHSLTLKLNPCEFLQDYRSRDNVCSLHLTLKLPMDWKALEIPCVACELAEVRVSHA</sequence>
<feature type="compositionally biased region" description="Low complexity" evidence="3">
    <location>
        <begin position="1"/>
        <end position="24"/>
    </location>
</feature>
<dbReference type="GeneTree" id="ENSGT00390000015980"/>
<keyword evidence="1" id="KW-0433">Leucine-rich repeat</keyword>
<evidence type="ECO:0000256" key="3">
    <source>
        <dbReference type="SAM" id="MobiDB-lite"/>
    </source>
</evidence>
<reference evidence="5" key="2">
    <citation type="journal article" date="2014" name="Nat. Commun.">
        <title>The cavefish genome reveals candidate genes for eye loss.</title>
        <authorList>
            <person name="McGaugh S.E."/>
            <person name="Gross J.B."/>
            <person name="Aken B."/>
            <person name="Blin M."/>
            <person name="Borowsky R."/>
            <person name="Chalopin D."/>
            <person name="Hinaux H."/>
            <person name="Jeffery W.R."/>
            <person name="Keene A."/>
            <person name="Ma L."/>
            <person name="Minx P."/>
            <person name="Murphy D."/>
            <person name="O'Quin K.E."/>
            <person name="Retaux S."/>
            <person name="Rohner N."/>
            <person name="Searle S.M."/>
            <person name="Stahl B.A."/>
            <person name="Tabin C."/>
            <person name="Volff J.N."/>
            <person name="Yoshizawa M."/>
            <person name="Warren W.C."/>
        </authorList>
    </citation>
    <scope>NUCLEOTIDE SEQUENCE [LARGE SCALE GENOMIC DNA]</scope>
    <source>
        <strain evidence="5">female</strain>
    </source>
</reference>
<name>A0A3B1IL59_ASTMX</name>
<evidence type="ECO:0000256" key="1">
    <source>
        <dbReference type="ARBA" id="ARBA00022614"/>
    </source>
</evidence>